<dbReference type="Proteomes" id="UP000064921">
    <property type="component" value="Chromosome"/>
</dbReference>
<protein>
    <submittedName>
        <fullName evidence="1">Uncharacterized protein</fullName>
    </submittedName>
</protein>
<reference evidence="1 2" key="1">
    <citation type="submission" date="2015-10" db="EMBL/GenBank/DDBJ databases">
        <title>The world's first case of liver abscess caused by Pannonibacter phragmitetus.</title>
        <authorList>
            <person name="Ming D."/>
            <person name="Wang M."/>
            <person name="Zhou Y."/>
            <person name="Jiang T."/>
            <person name="Hu S."/>
        </authorList>
    </citation>
    <scope>NUCLEOTIDE SEQUENCE [LARGE SCALE GENOMIC DNA]</scope>
    <source>
        <strain evidence="1 2">31801</strain>
    </source>
</reference>
<name>A0A0U3E7K7_9HYPH</name>
<keyword evidence="2" id="KW-1185">Reference proteome</keyword>
<organism evidence="1 2">
    <name type="scientific">Pannonibacter phragmitetus</name>
    <dbReference type="NCBI Taxonomy" id="121719"/>
    <lineage>
        <taxon>Bacteria</taxon>
        <taxon>Pseudomonadati</taxon>
        <taxon>Pseudomonadota</taxon>
        <taxon>Alphaproteobacteria</taxon>
        <taxon>Hyphomicrobiales</taxon>
        <taxon>Stappiaceae</taxon>
        <taxon>Pannonibacter</taxon>
    </lineage>
</organism>
<evidence type="ECO:0000313" key="1">
    <source>
        <dbReference type="EMBL" id="ALV27537.1"/>
    </source>
</evidence>
<evidence type="ECO:0000313" key="2">
    <source>
        <dbReference type="Proteomes" id="UP000064921"/>
    </source>
</evidence>
<gene>
    <name evidence="1" type="ORF">APZ00_11045</name>
</gene>
<dbReference type="AlphaFoldDB" id="A0A0U3E7K7"/>
<proteinExistence type="predicted"/>
<accession>A0A0U3E7K7</accession>
<sequence length="84" mass="9375">MDNETKQKPRKIIDLDAILAKQPEAGGQWDLDELVQWKSNAPTWERLFTPAAVAAIRAAAGRIGCSPEVYIQIATLRQLDSDIR</sequence>
<dbReference type="KEGG" id="pphr:APZ00_11045"/>
<dbReference type="EMBL" id="CP013068">
    <property type="protein sequence ID" value="ALV27537.1"/>
    <property type="molecule type" value="Genomic_DNA"/>
</dbReference>